<proteinExistence type="predicted"/>
<organism evidence="1 2">
    <name type="scientific">Nelumbo nucifera</name>
    <name type="common">Sacred lotus</name>
    <dbReference type="NCBI Taxonomy" id="4432"/>
    <lineage>
        <taxon>Eukaryota</taxon>
        <taxon>Viridiplantae</taxon>
        <taxon>Streptophyta</taxon>
        <taxon>Embryophyta</taxon>
        <taxon>Tracheophyta</taxon>
        <taxon>Spermatophyta</taxon>
        <taxon>Magnoliopsida</taxon>
        <taxon>Proteales</taxon>
        <taxon>Nelumbonaceae</taxon>
        <taxon>Nelumbo</taxon>
    </lineage>
</organism>
<name>A0A822Z8U5_NELNU</name>
<dbReference type="Proteomes" id="UP000607653">
    <property type="component" value="Unassembled WGS sequence"/>
</dbReference>
<gene>
    <name evidence="1" type="ORF">HUJ06_015600</name>
</gene>
<comment type="caution">
    <text evidence="1">The sequence shown here is derived from an EMBL/GenBank/DDBJ whole genome shotgun (WGS) entry which is preliminary data.</text>
</comment>
<dbReference type="AlphaFoldDB" id="A0A822Z8U5"/>
<protein>
    <submittedName>
        <fullName evidence="1">Uncharacterized protein</fullName>
    </submittedName>
</protein>
<evidence type="ECO:0000313" key="2">
    <source>
        <dbReference type="Proteomes" id="UP000607653"/>
    </source>
</evidence>
<accession>A0A822Z8U5</accession>
<evidence type="ECO:0000313" key="1">
    <source>
        <dbReference type="EMBL" id="DAD41277.1"/>
    </source>
</evidence>
<dbReference type="EMBL" id="DUZY01000005">
    <property type="protein sequence ID" value="DAD41277.1"/>
    <property type="molecule type" value="Genomic_DNA"/>
</dbReference>
<sequence>MQKVFLRVFFGRERQGVGRGRIGRQIQRERRVGESHVVIYLRMQRVFLEGIDSGWGAVIGRTGRKIEREISLCDLLKAGAQRHLRSEDETDDARVEEEGIN</sequence>
<keyword evidence="2" id="KW-1185">Reference proteome</keyword>
<reference evidence="1 2" key="1">
    <citation type="journal article" date="2020" name="Mol. Biol. Evol.">
        <title>Distinct Expression and Methylation Patterns for Genes with Different Fates following a Single Whole-Genome Duplication in Flowering Plants.</title>
        <authorList>
            <person name="Shi T."/>
            <person name="Rahmani R.S."/>
            <person name="Gugger P.F."/>
            <person name="Wang M."/>
            <person name="Li H."/>
            <person name="Zhang Y."/>
            <person name="Li Z."/>
            <person name="Wang Q."/>
            <person name="Van de Peer Y."/>
            <person name="Marchal K."/>
            <person name="Chen J."/>
        </authorList>
    </citation>
    <scope>NUCLEOTIDE SEQUENCE [LARGE SCALE GENOMIC DNA]</scope>
    <source>
        <tissue evidence="1">Leaf</tissue>
    </source>
</reference>